<evidence type="ECO:0000256" key="2">
    <source>
        <dbReference type="ARBA" id="ARBA00022771"/>
    </source>
</evidence>
<keyword evidence="2 4" id="KW-0863">Zinc-finger</keyword>
<dbReference type="PROSITE" id="PS00518">
    <property type="entry name" value="ZF_RING_1"/>
    <property type="match status" value="1"/>
</dbReference>
<evidence type="ECO:0000259" key="5">
    <source>
        <dbReference type="PROSITE" id="PS50089"/>
    </source>
</evidence>
<dbReference type="Proteomes" id="UP000314982">
    <property type="component" value="Unassembled WGS sequence"/>
</dbReference>
<dbReference type="InterPro" id="IPR001841">
    <property type="entry name" value="Znf_RING"/>
</dbReference>
<reference evidence="7" key="2">
    <citation type="submission" date="2025-08" db="UniProtKB">
        <authorList>
            <consortium name="Ensembl"/>
        </authorList>
    </citation>
    <scope>IDENTIFICATION</scope>
</reference>
<dbReference type="CDD" id="cd19769">
    <property type="entry name" value="Bbox2_TRIM16-like"/>
    <property type="match status" value="1"/>
</dbReference>
<evidence type="ECO:0000313" key="7">
    <source>
        <dbReference type="Ensembl" id="ENSHHUP00000021433.1"/>
    </source>
</evidence>
<dbReference type="Gene3D" id="3.30.160.60">
    <property type="entry name" value="Classic Zinc Finger"/>
    <property type="match status" value="1"/>
</dbReference>
<feature type="domain" description="B box-type" evidence="6">
    <location>
        <begin position="136"/>
        <end position="176"/>
    </location>
</feature>
<dbReference type="GO" id="GO:0008270">
    <property type="term" value="F:zinc ion binding"/>
    <property type="evidence" value="ECO:0007669"/>
    <property type="project" value="UniProtKB-KW"/>
</dbReference>
<dbReference type="InterPro" id="IPR027370">
    <property type="entry name" value="Znf-RING_euk"/>
</dbReference>
<keyword evidence="1" id="KW-0479">Metal-binding</keyword>
<evidence type="ECO:0000256" key="4">
    <source>
        <dbReference type="PROSITE-ProRule" id="PRU00024"/>
    </source>
</evidence>
<evidence type="ECO:0000256" key="1">
    <source>
        <dbReference type="ARBA" id="ARBA00022723"/>
    </source>
</evidence>
<name>A0A4W5KVN1_9TELE</name>
<keyword evidence="3" id="KW-0862">Zinc</keyword>
<dbReference type="PROSITE" id="PS50119">
    <property type="entry name" value="ZF_BBOX"/>
    <property type="match status" value="1"/>
</dbReference>
<dbReference type="AlphaFoldDB" id="A0A4W5KVN1"/>
<dbReference type="PANTHER" id="PTHR25465:SF32">
    <property type="entry name" value="BLOODTHIRSTY-RELATED GENE FAMILY, MEMBER 16 ISOFORM X1-RELATED"/>
    <property type="match status" value="1"/>
</dbReference>
<evidence type="ECO:0000313" key="8">
    <source>
        <dbReference type="Proteomes" id="UP000314982"/>
    </source>
</evidence>
<dbReference type="InterPro" id="IPR051051">
    <property type="entry name" value="E3_ubiq-ligase_TRIM/RNF"/>
</dbReference>
<organism evidence="7 8">
    <name type="scientific">Hucho hucho</name>
    <name type="common">huchen</name>
    <dbReference type="NCBI Taxonomy" id="62062"/>
    <lineage>
        <taxon>Eukaryota</taxon>
        <taxon>Metazoa</taxon>
        <taxon>Chordata</taxon>
        <taxon>Craniata</taxon>
        <taxon>Vertebrata</taxon>
        <taxon>Euteleostomi</taxon>
        <taxon>Actinopterygii</taxon>
        <taxon>Neopterygii</taxon>
        <taxon>Teleostei</taxon>
        <taxon>Protacanthopterygii</taxon>
        <taxon>Salmoniformes</taxon>
        <taxon>Salmonidae</taxon>
        <taxon>Salmoninae</taxon>
        <taxon>Hucho</taxon>
    </lineage>
</organism>
<dbReference type="InterPro" id="IPR000315">
    <property type="entry name" value="Znf_B-box"/>
</dbReference>
<dbReference type="SMART" id="SM00336">
    <property type="entry name" value="BBOX"/>
    <property type="match status" value="1"/>
</dbReference>
<accession>A0A4W5KVN1</accession>
<evidence type="ECO:0000256" key="3">
    <source>
        <dbReference type="ARBA" id="ARBA00022833"/>
    </source>
</evidence>
<keyword evidence="8" id="KW-1185">Reference proteome</keyword>
<protein>
    <recommendedName>
        <fullName evidence="9">E3 ubiquitin/ISG15 ligase TRIM25-like</fullName>
    </recommendedName>
</protein>
<sequence>MSFIVKIDLMYEEQFLCSICLDVFTEPVSIQCGHNFCMACIRKYWDSKDLCQCPMCKKTFDKRPDLFINTFISEMAAQFRKSVKRKATSSPDQCPAKPGEVSCEICTETKLKALKSCLVCLTSYCETHLEPHQINLEDRMCRTHERLLELFCKTDQMCVCVLCIKTDHKTHYTVPLEEEFGARKGKIGKTEAEVHQKIQERLKKAQEIKHSVQLSKRDTEREIADSAQVLTALVCSNETNQAELIDVIEKKQKAAERQAEGLIKAGNH</sequence>
<dbReference type="PROSITE" id="PS50089">
    <property type="entry name" value="ZF_RING_2"/>
    <property type="match status" value="1"/>
</dbReference>
<dbReference type="Pfam" id="PF13445">
    <property type="entry name" value="zf-RING_UBOX"/>
    <property type="match status" value="1"/>
</dbReference>
<reference evidence="7" key="3">
    <citation type="submission" date="2025-09" db="UniProtKB">
        <authorList>
            <consortium name="Ensembl"/>
        </authorList>
    </citation>
    <scope>IDENTIFICATION</scope>
</reference>
<feature type="domain" description="RING-type" evidence="5">
    <location>
        <begin position="17"/>
        <end position="57"/>
    </location>
</feature>
<dbReference type="PANTHER" id="PTHR25465">
    <property type="entry name" value="B-BOX DOMAIN CONTAINING"/>
    <property type="match status" value="1"/>
</dbReference>
<dbReference type="Pfam" id="PF25600">
    <property type="entry name" value="TRIM_CC"/>
    <property type="match status" value="1"/>
</dbReference>
<dbReference type="Gene3D" id="3.30.40.10">
    <property type="entry name" value="Zinc/RING finger domain, C3HC4 (zinc finger)"/>
    <property type="match status" value="1"/>
</dbReference>
<dbReference type="InterPro" id="IPR058030">
    <property type="entry name" value="TRIM8/14/16/25/29/45/65_CC"/>
</dbReference>
<dbReference type="SMART" id="SM00184">
    <property type="entry name" value="RING"/>
    <property type="match status" value="1"/>
</dbReference>
<evidence type="ECO:0000259" key="6">
    <source>
        <dbReference type="PROSITE" id="PS50119"/>
    </source>
</evidence>
<dbReference type="Ensembl" id="ENSHHUT00000022236.1">
    <property type="protein sequence ID" value="ENSHHUP00000021433.1"/>
    <property type="gene ID" value="ENSHHUG00000013422.1"/>
</dbReference>
<proteinExistence type="predicted"/>
<evidence type="ECO:0008006" key="9">
    <source>
        <dbReference type="Google" id="ProtNLM"/>
    </source>
</evidence>
<dbReference type="InterPro" id="IPR013083">
    <property type="entry name" value="Znf_RING/FYVE/PHD"/>
</dbReference>
<dbReference type="GeneTree" id="ENSGT01040000240385"/>
<dbReference type="SUPFAM" id="SSF57850">
    <property type="entry name" value="RING/U-box"/>
    <property type="match status" value="1"/>
</dbReference>
<reference evidence="8" key="1">
    <citation type="submission" date="2018-06" db="EMBL/GenBank/DDBJ databases">
        <title>Genome assembly of Danube salmon.</title>
        <authorList>
            <person name="Macqueen D.J."/>
            <person name="Gundappa M.K."/>
        </authorList>
    </citation>
    <scope>NUCLEOTIDE SEQUENCE [LARGE SCALE GENOMIC DNA]</scope>
</reference>
<dbReference type="InterPro" id="IPR017907">
    <property type="entry name" value="Znf_RING_CS"/>
</dbReference>
<dbReference type="Pfam" id="PF00643">
    <property type="entry name" value="zf-B_box"/>
    <property type="match status" value="1"/>
</dbReference>
<dbReference type="SUPFAM" id="SSF57845">
    <property type="entry name" value="B-box zinc-binding domain"/>
    <property type="match status" value="1"/>
</dbReference>